<dbReference type="PANTHER" id="PTHR38101">
    <property type="entry name" value="UPF0307 PROTEIN YJGA"/>
    <property type="match status" value="1"/>
</dbReference>
<dbReference type="PANTHER" id="PTHR38101:SF1">
    <property type="entry name" value="UPF0307 PROTEIN YJGA"/>
    <property type="match status" value="1"/>
</dbReference>
<organism evidence="6 7">
    <name type="scientific">Pseudolysobacter antarcticus</name>
    <dbReference type="NCBI Taxonomy" id="2511995"/>
    <lineage>
        <taxon>Bacteria</taxon>
        <taxon>Pseudomonadati</taxon>
        <taxon>Pseudomonadota</taxon>
        <taxon>Gammaproteobacteria</taxon>
        <taxon>Lysobacterales</taxon>
        <taxon>Rhodanobacteraceae</taxon>
        <taxon>Pseudolysobacter</taxon>
    </lineage>
</organism>
<comment type="function">
    <text evidence="5">Member of a network of 50S ribosomal subunit biogenesis factors which assembles along the 30S-50S interface, preventing incorrect 23S rRNA structures from forming. Promotes peptidyl transferase center (PTC) maturation.</text>
</comment>
<gene>
    <name evidence="5" type="primary">darP</name>
    <name evidence="6" type="ORF">ELE36_06335</name>
</gene>
<dbReference type="OrthoDB" id="5293604at2"/>
<dbReference type="EMBL" id="CP035704">
    <property type="protein sequence ID" value="QBB70006.1"/>
    <property type="molecule type" value="Genomic_DNA"/>
</dbReference>
<evidence type="ECO:0000256" key="4">
    <source>
        <dbReference type="ARBA" id="ARBA00022884"/>
    </source>
</evidence>
<dbReference type="Pfam" id="PF04751">
    <property type="entry name" value="DarP"/>
    <property type="match status" value="1"/>
</dbReference>
<dbReference type="RefSeq" id="WP_129832265.1">
    <property type="nucleotide sequence ID" value="NZ_CP035704.1"/>
</dbReference>
<evidence type="ECO:0000256" key="1">
    <source>
        <dbReference type="ARBA" id="ARBA00022490"/>
    </source>
</evidence>
<protein>
    <recommendedName>
        <fullName evidence="5">Dual-action ribosomal maturation protein DarP</fullName>
    </recommendedName>
    <alternativeName>
        <fullName evidence="5">Large ribosomal subunit assembly factor DarP</fullName>
    </alternativeName>
</protein>
<evidence type="ECO:0000256" key="2">
    <source>
        <dbReference type="ARBA" id="ARBA00022517"/>
    </source>
</evidence>
<dbReference type="CDD" id="cd16331">
    <property type="entry name" value="YjgA-like"/>
    <property type="match status" value="1"/>
</dbReference>
<dbReference type="GO" id="GO:1902626">
    <property type="term" value="P:assembly of large subunit precursor of preribosome"/>
    <property type="evidence" value="ECO:0007669"/>
    <property type="project" value="UniProtKB-UniRule"/>
</dbReference>
<dbReference type="InterPro" id="IPR006839">
    <property type="entry name" value="DarP"/>
</dbReference>
<keyword evidence="1 5" id="KW-0963">Cytoplasm</keyword>
<dbReference type="InterPro" id="IPR023153">
    <property type="entry name" value="DarP_sf"/>
</dbReference>
<evidence type="ECO:0000256" key="3">
    <source>
        <dbReference type="ARBA" id="ARBA00022730"/>
    </source>
</evidence>
<accession>A0A411HHK4</accession>
<keyword evidence="7" id="KW-1185">Reference proteome</keyword>
<comment type="similarity">
    <text evidence="5">Belongs to the DarP family.</text>
</comment>
<keyword evidence="4 5" id="KW-0694">RNA-binding</keyword>
<dbReference type="KEGG" id="xbc:ELE36_06335"/>
<dbReference type="GO" id="GO:0019843">
    <property type="term" value="F:rRNA binding"/>
    <property type="evidence" value="ECO:0007669"/>
    <property type="project" value="UniProtKB-UniRule"/>
</dbReference>
<dbReference type="Gene3D" id="1.10.60.30">
    <property type="entry name" value="PSPTO4464-like domains"/>
    <property type="match status" value="2"/>
</dbReference>
<dbReference type="HAMAP" id="MF_00765">
    <property type="entry name" value="DarP"/>
    <property type="match status" value="1"/>
</dbReference>
<dbReference type="NCBIfam" id="NF003593">
    <property type="entry name" value="PRK05255.1-1"/>
    <property type="match status" value="1"/>
</dbReference>
<dbReference type="GO" id="GO:0043022">
    <property type="term" value="F:ribosome binding"/>
    <property type="evidence" value="ECO:0007669"/>
    <property type="project" value="UniProtKB-UniRule"/>
</dbReference>
<dbReference type="AlphaFoldDB" id="A0A411HHK4"/>
<dbReference type="GO" id="GO:0005829">
    <property type="term" value="C:cytosol"/>
    <property type="evidence" value="ECO:0007669"/>
    <property type="project" value="TreeGrafter"/>
</dbReference>
<evidence type="ECO:0000313" key="7">
    <source>
        <dbReference type="Proteomes" id="UP000291562"/>
    </source>
</evidence>
<keyword evidence="2 5" id="KW-0690">Ribosome biogenesis</keyword>
<evidence type="ECO:0000313" key="6">
    <source>
        <dbReference type="EMBL" id="QBB70006.1"/>
    </source>
</evidence>
<proteinExistence type="inferred from homology"/>
<dbReference type="Proteomes" id="UP000291562">
    <property type="component" value="Chromosome"/>
</dbReference>
<reference evidence="6 7" key="1">
    <citation type="submission" date="2019-01" db="EMBL/GenBank/DDBJ databases">
        <title>Pseudolysobacter antarctica gen. nov., sp. nov., isolated from Fildes Peninsula, Antarctica.</title>
        <authorList>
            <person name="Wei Z."/>
            <person name="Peng F."/>
        </authorList>
    </citation>
    <scope>NUCLEOTIDE SEQUENCE [LARGE SCALE GENOMIC DNA]</scope>
    <source>
        <strain evidence="6 7">AQ6-296</strain>
    </source>
</reference>
<dbReference type="SUPFAM" id="SSF158710">
    <property type="entry name" value="PSPTO4464-like"/>
    <property type="match status" value="1"/>
</dbReference>
<comment type="subcellular location">
    <subcellularLocation>
        <location evidence="5">Cytoplasm</location>
    </subcellularLocation>
    <text evidence="5">Associates with late stage pre-50S ribosomal subunits.</text>
</comment>
<evidence type="ECO:0000256" key="5">
    <source>
        <dbReference type="HAMAP-Rule" id="MF_00765"/>
    </source>
</evidence>
<keyword evidence="3 5" id="KW-0699">rRNA-binding</keyword>
<sequence>MHTEDQEFEEPSRSQLRREALDVFKLAEAIVALPESQLGKLPLSDELREEVQRARRITQQIARKRQIQFLAKQMRRREEELEPLRQALTQDRDSMRRETAELHRLEGWRERLINDGDSALSDLLQHFPHADRQHLRTLVRQARDDAHANKPPTASRTLFKELRALFSGDGDSIESDIETTDSDGETS</sequence>
<name>A0A411HHK4_9GAMM</name>
<dbReference type="PIRSF" id="PIRSF016183">
    <property type="entry name" value="UCP016183"/>
    <property type="match status" value="1"/>
</dbReference>